<keyword evidence="3" id="KW-1185">Reference proteome</keyword>
<name>A0A3M7PH95_BRAPC</name>
<accession>A0A3M7PH95</accession>
<keyword evidence="1" id="KW-0472">Membrane</keyword>
<evidence type="ECO:0000313" key="3">
    <source>
        <dbReference type="Proteomes" id="UP000276133"/>
    </source>
</evidence>
<dbReference type="EMBL" id="REGN01010987">
    <property type="protein sequence ID" value="RMZ98094.1"/>
    <property type="molecule type" value="Genomic_DNA"/>
</dbReference>
<dbReference type="Proteomes" id="UP000276133">
    <property type="component" value="Unassembled WGS sequence"/>
</dbReference>
<comment type="caution">
    <text evidence="2">The sequence shown here is derived from an EMBL/GenBank/DDBJ whole genome shotgun (WGS) entry which is preliminary data.</text>
</comment>
<sequence length="66" mass="7789">MIFISKKISRKPFSRIFCSTSFSEKLARTFFTVELNFITPFIFVLNAFFLFLIFVPKTWAKSSHLT</sequence>
<organism evidence="2 3">
    <name type="scientific">Brachionus plicatilis</name>
    <name type="common">Marine rotifer</name>
    <name type="synonym">Brachionus muelleri</name>
    <dbReference type="NCBI Taxonomy" id="10195"/>
    <lineage>
        <taxon>Eukaryota</taxon>
        <taxon>Metazoa</taxon>
        <taxon>Spiralia</taxon>
        <taxon>Gnathifera</taxon>
        <taxon>Rotifera</taxon>
        <taxon>Eurotatoria</taxon>
        <taxon>Monogononta</taxon>
        <taxon>Pseudotrocha</taxon>
        <taxon>Ploima</taxon>
        <taxon>Brachionidae</taxon>
        <taxon>Brachionus</taxon>
    </lineage>
</organism>
<feature type="transmembrane region" description="Helical" evidence="1">
    <location>
        <begin position="35"/>
        <end position="55"/>
    </location>
</feature>
<reference evidence="2 3" key="1">
    <citation type="journal article" date="2018" name="Sci. Rep.">
        <title>Genomic signatures of local adaptation to the degree of environmental predictability in rotifers.</title>
        <authorList>
            <person name="Franch-Gras L."/>
            <person name="Hahn C."/>
            <person name="Garcia-Roger E.M."/>
            <person name="Carmona M.J."/>
            <person name="Serra M."/>
            <person name="Gomez A."/>
        </authorList>
    </citation>
    <scope>NUCLEOTIDE SEQUENCE [LARGE SCALE GENOMIC DNA]</scope>
    <source>
        <strain evidence="2">HYR1</strain>
    </source>
</reference>
<dbReference type="AlphaFoldDB" id="A0A3M7PH95"/>
<proteinExistence type="predicted"/>
<keyword evidence="1" id="KW-0812">Transmembrane</keyword>
<protein>
    <submittedName>
        <fullName evidence="2">Uncharacterized protein</fullName>
    </submittedName>
</protein>
<evidence type="ECO:0000256" key="1">
    <source>
        <dbReference type="SAM" id="Phobius"/>
    </source>
</evidence>
<keyword evidence="1" id="KW-1133">Transmembrane helix</keyword>
<gene>
    <name evidence="2" type="ORF">BpHYR1_002252</name>
</gene>
<evidence type="ECO:0000313" key="2">
    <source>
        <dbReference type="EMBL" id="RMZ98094.1"/>
    </source>
</evidence>